<name>A0A1Q5PDG9_9BACT</name>
<dbReference type="EMBL" id="LVWA01000005">
    <property type="protein sequence ID" value="OKL40221.1"/>
    <property type="molecule type" value="Genomic_DNA"/>
</dbReference>
<gene>
    <name evidence="1" type="ORF">A3841_17950</name>
</gene>
<accession>A0A1Q5PDG9</accession>
<evidence type="ECO:0000313" key="2">
    <source>
        <dbReference type="Proteomes" id="UP000186551"/>
    </source>
</evidence>
<sequence>MQATYPTYTARYKISAEVCKICLNQELQDRVNWQDLYFAVPVQPPLPLSRNKFGIQDLTKEGNL</sequence>
<proteinExistence type="predicted"/>
<keyword evidence="2" id="KW-1185">Reference proteome</keyword>
<dbReference type="Proteomes" id="UP000186551">
    <property type="component" value="Unassembled WGS sequence"/>
</dbReference>
<comment type="caution">
    <text evidence="1">The sequence shown here is derived from an EMBL/GenBank/DDBJ whole genome shotgun (WGS) entry which is preliminary data.</text>
</comment>
<protein>
    <submittedName>
        <fullName evidence="1">Uncharacterized protein</fullName>
    </submittedName>
</protein>
<dbReference type="AlphaFoldDB" id="A0A1Q5PDG9"/>
<evidence type="ECO:0000313" key="1">
    <source>
        <dbReference type="EMBL" id="OKL40221.1"/>
    </source>
</evidence>
<organism evidence="1 2">
    <name type="scientific">Pontibacter flavimaris</name>
    <dbReference type="NCBI Taxonomy" id="1797110"/>
    <lineage>
        <taxon>Bacteria</taxon>
        <taxon>Pseudomonadati</taxon>
        <taxon>Bacteroidota</taxon>
        <taxon>Cytophagia</taxon>
        <taxon>Cytophagales</taxon>
        <taxon>Hymenobacteraceae</taxon>
        <taxon>Pontibacter</taxon>
    </lineage>
</organism>
<reference evidence="1 2" key="1">
    <citation type="submission" date="2016-03" db="EMBL/GenBank/DDBJ databases">
        <title>Genome sequence of Pontibacter sp. nov., of the family cytophagaceae, isolated from marine sediment of the Yellow Sea, China.</title>
        <authorList>
            <person name="Zhang G."/>
            <person name="Zhang R."/>
        </authorList>
    </citation>
    <scope>NUCLEOTIDE SEQUENCE [LARGE SCALE GENOMIC DNA]</scope>
    <source>
        <strain evidence="1 2">S10-8</strain>
    </source>
</reference>